<dbReference type="Proteomes" id="UP000324897">
    <property type="component" value="Chromosome 6"/>
</dbReference>
<feature type="region of interest" description="Disordered" evidence="1">
    <location>
        <begin position="1"/>
        <end position="53"/>
    </location>
</feature>
<gene>
    <name evidence="2" type="ORF">EJB05_03197</name>
</gene>
<reference evidence="2 3" key="1">
    <citation type="journal article" date="2019" name="Sci. Rep.">
        <title>A high-quality genome of Eragrostis curvula grass provides insights into Poaceae evolution and supports new strategies to enhance forage quality.</title>
        <authorList>
            <person name="Carballo J."/>
            <person name="Santos B.A.C.M."/>
            <person name="Zappacosta D."/>
            <person name="Garbus I."/>
            <person name="Selva J.P."/>
            <person name="Gallo C.A."/>
            <person name="Diaz A."/>
            <person name="Albertini E."/>
            <person name="Caccamo M."/>
            <person name="Echenique V."/>
        </authorList>
    </citation>
    <scope>NUCLEOTIDE SEQUENCE [LARGE SCALE GENOMIC DNA]</scope>
    <source>
        <strain evidence="3">cv. Victoria</strain>
        <tissue evidence="2">Leaf</tissue>
    </source>
</reference>
<dbReference type="AlphaFoldDB" id="A0A5J9WUJ2"/>
<sequence length="131" mass="14768">MEGAPSTTLPAKRKSSKESAKPAAGGLTNSVGSTVRERQRRRRQIIQAKNERRCSSPLKSQATLLAETSYYGPPAHECHYCGAQFWYQERVKRSYSGEGGFVCFHLCCRGGLRYTRAFRMHCTRVMLTEAM</sequence>
<comment type="caution">
    <text evidence="2">The sequence shown here is derived from an EMBL/GenBank/DDBJ whole genome shotgun (WGS) entry which is preliminary data.</text>
</comment>
<dbReference type="OrthoDB" id="694304at2759"/>
<keyword evidence="3" id="KW-1185">Reference proteome</keyword>
<dbReference type="Gramene" id="TVU51753">
    <property type="protein sequence ID" value="TVU51753"/>
    <property type="gene ID" value="EJB05_03197"/>
</dbReference>
<evidence type="ECO:0000313" key="2">
    <source>
        <dbReference type="EMBL" id="TVU51753.1"/>
    </source>
</evidence>
<proteinExistence type="predicted"/>
<organism evidence="2 3">
    <name type="scientific">Eragrostis curvula</name>
    <name type="common">weeping love grass</name>
    <dbReference type="NCBI Taxonomy" id="38414"/>
    <lineage>
        <taxon>Eukaryota</taxon>
        <taxon>Viridiplantae</taxon>
        <taxon>Streptophyta</taxon>
        <taxon>Embryophyta</taxon>
        <taxon>Tracheophyta</taxon>
        <taxon>Spermatophyta</taxon>
        <taxon>Magnoliopsida</taxon>
        <taxon>Liliopsida</taxon>
        <taxon>Poales</taxon>
        <taxon>Poaceae</taxon>
        <taxon>PACMAD clade</taxon>
        <taxon>Chloridoideae</taxon>
        <taxon>Eragrostideae</taxon>
        <taxon>Eragrostidinae</taxon>
        <taxon>Eragrostis</taxon>
    </lineage>
</organism>
<name>A0A5J9WUJ2_9POAL</name>
<accession>A0A5J9WUJ2</accession>
<protein>
    <submittedName>
        <fullName evidence="2">Uncharacterized protein</fullName>
    </submittedName>
</protein>
<evidence type="ECO:0000313" key="3">
    <source>
        <dbReference type="Proteomes" id="UP000324897"/>
    </source>
</evidence>
<evidence type="ECO:0000256" key="1">
    <source>
        <dbReference type="SAM" id="MobiDB-lite"/>
    </source>
</evidence>
<dbReference type="EMBL" id="RWGY01000002">
    <property type="protein sequence ID" value="TVU51753.1"/>
    <property type="molecule type" value="Genomic_DNA"/>
</dbReference>